<evidence type="ECO:0000313" key="3">
    <source>
        <dbReference type="Proteomes" id="UP000070501"/>
    </source>
</evidence>
<dbReference type="Proteomes" id="UP000070501">
    <property type="component" value="Unassembled WGS sequence"/>
</dbReference>
<evidence type="ECO:0000313" key="2">
    <source>
        <dbReference type="EMBL" id="KXJ88825.1"/>
    </source>
</evidence>
<dbReference type="InParanoid" id="A0A136IVD5"/>
<dbReference type="OrthoDB" id="10644819at2759"/>
<protein>
    <submittedName>
        <fullName evidence="2">Uncharacterized protein</fullName>
    </submittedName>
</protein>
<gene>
    <name evidence="2" type="ORF">Micbo1qcDRAFT_213954</name>
</gene>
<keyword evidence="1" id="KW-0472">Membrane</keyword>
<feature type="transmembrane region" description="Helical" evidence="1">
    <location>
        <begin position="6"/>
        <end position="29"/>
    </location>
</feature>
<keyword evidence="1" id="KW-1133">Transmembrane helix</keyword>
<organism evidence="2 3">
    <name type="scientific">Microdochium bolleyi</name>
    <dbReference type="NCBI Taxonomy" id="196109"/>
    <lineage>
        <taxon>Eukaryota</taxon>
        <taxon>Fungi</taxon>
        <taxon>Dikarya</taxon>
        <taxon>Ascomycota</taxon>
        <taxon>Pezizomycotina</taxon>
        <taxon>Sordariomycetes</taxon>
        <taxon>Xylariomycetidae</taxon>
        <taxon>Xylariales</taxon>
        <taxon>Microdochiaceae</taxon>
        <taxon>Microdochium</taxon>
    </lineage>
</organism>
<reference evidence="3" key="1">
    <citation type="submission" date="2016-02" db="EMBL/GenBank/DDBJ databases">
        <title>Draft genome sequence of Microdochium bolleyi, a fungal endophyte of beachgrass.</title>
        <authorList>
            <consortium name="DOE Joint Genome Institute"/>
            <person name="David A.S."/>
            <person name="May G."/>
            <person name="Haridas S."/>
            <person name="Lim J."/>
            <person name="Wang M."/>
            <person name="Labutti K."/>
            <person name="Lipzen A."/>
            <person name="Barry K."/>
            <person name="Grigoriev I.V."/>
        </authorList>
    </citation>
    <scope>NUCLEOTIDE SEQUENCE [LARGE SCALE GENOMIC DNA]</scope>
    <source>
        <strain evidence="3">J235TASD1</strain>
    </source>
</reference>
<feature type="transmembrane region" description="Helical" evidence="1">
    <location>
        <begin position="158"/>
        <end position="181"/>
    </location>
</feature>
<proteinExistence type="predicted"/>
<sequence length="232" mass="25788">MPLLEFLRLILVAALFDVCIFIILVPHCIGNLDRHLKRDVRYARVLPSGSLTLVEGNDTGTTATATTSRAAWQSWGVVTRAREAPPALDYRINWLRSITWSAFRRRVVLCVLIAIFAAVLCADYGSVRLIQVFAAHILCFDRKWLRPLGIMVSDGVASTVHGVVVLAMAAGFLYYMCWLVCSTAMQAYWIYAMCRYQPGTLDAVAGPKKLEEGEISVTERENVDSEVGSDKV</sequence>
<dbReference type="EMBL" id="KQ964257">
    <property type="protein sequence ID" value="KXJ88825.1"/>
    <property type="molecule type" value="Genomic_DNA"/>
</dbReference>
<keyword evidence="3" id="KW-1185">Reference proteome</keyword>
<feature type="transmembrane region" description="Helical" evidence="1">
    <location>
        <begin position="107"/>
        <end position="138"/>
    </location>
</feature>
<evidence type="ECO:0000256" key="1">
    <source>
        <dbReference type="SAM" id="Phobius"/>
    </source>
</evidence>
<dbReference type="AlphaFoldDB" id="A0A136IVD5"/>
<keyword evidence="1" id="KW-0812">Transmembrane</keyword>
<accession>A0A136IVD5</accession>
<name>A0A136IVD5_9PEZI</name>